<accession>A0A8J7W893</accession>
<reference evidence="1" key="1">
    <citation type="submission" date="2014-12" db="EMBL/GenBank/DDBJ databases">
        <authorList>
            <person name="Huang H.-H."/>
            <person name="Chen S.-C."/>
            <person name="Lai M.-C."/>
        </authorList>
    </citation>
    <scope>NUCLEOTIDE SEQUENCE</scope>
    <source>
        <strain evidence="1">K1F9705b</strain>
    </source>
</reference>
<organism evidence="1 2">
    <name type="scientific">Methanocalculus chunghsingensis</name>
    <dbReference type="NCBI Taxonomy" id="156457"/>
    <lineage>
        <taxon>Archaea</taxon>
        <taxon>Methanobacteriati</taxon>
        <taxon>Methanobacteriota</taxon>
        <taxon>Stenosarchaea group</taxon>
        <taxon>Methanomicrobia</taxon>
        <taxon>Methanomicrobiales</taxon>
        <taxon>Methanocalculaceae</taxon>
        <taxon>Methanocalculus</taxon>
    </lineage>
</organism>
<dbReference type="AlphaFoldDB" id="A0A8J7W893"/>
<evidence type="ECO:0000313" key="1">
    <source>
        <dbReference type="EMBL" id="MBR1368135.1"/>
    </source>
</evidence>
<dbReference type="OrthoDB" id="76247at2157"/>
<gene>
    <name evidence="1" type="ORF">RJ53_00955</name>
</gene>
<evidence type="ECO:0000313" key="2">
    <source>
        <dbReference type="Proteomes" id="UP000730161"/>
    </source>
</evidence>
<name>A0A8J7W893_9EURY</name>
<protein>
    <submittedName>
        <fullName evidence="1">Uncharacterized protein</fullName>
    </submittedName>
</protein>
<sequence length="429" mass="49506">MLNIKIRDEYLRDIIHGILIKDTWKSLTSCDILLIRHDNNCGYTYNEKAYAHLTDSLGDIFLNRSLTVKTVTRPPSVLTGERGYNHPFSFNQYYIYLAIFKQVIQFIKGKEYSICWEKHQRVALWRTILEKANPKIVIGTLPDKFLCQAGNGLGIPVYDLQHGVISDDHPWYGAKYRIDTPIEILPTGFLCWDDQSVATLSKWVVEKGIRVIKIGNPWFLRFMKANQDDRLVQDVIPASESWDEARPSILVSLQWGLMDFYEDVSNGVMIESLERVILDTYDQYNWVLRLHPVQLRVKYELELVTSYLTSTFGAEITNKWMNDSFLPLPLVLRNVDLHITYNSMIVIEAAWGGIRSGILNPRIKDGDGFENYYVHERSLGIAEVIPQDSDLIKQWIIHTLAKGRAEPTMDTTGQELDAFINEIVDWGKK</sequence>
<keyword evidence="2" id="KW-1185">Reference proteome</keyword>
<dbReference type="RefSeq" id="WP_211529732.1">
    <property type="nucleotide sequence ID" value="NZ_JWHL01000001.1"/>
</dbReference>
<proteinExistence type="predicted"/>
<comment type="caution">
    <text evidence="1">The sequence shown here is derived from an EMBL/GenBank/DDBJ whole genome shotgun (WGS) entry which is preliminary data.</text>
</comment>
<dbReference type="EMBL" id="JWHL01000001">
    <property type="protein sequence ID" value="MBR1368135.1"/>
    <property type="molecule type" value="Genomic_DNA"/>
</dbReference>
<dbReference type="Proteomes" id="UP000730161">
    <property type="component" value="Unassembled WGS sequence"/>
</dbReference>